<evidence type="ECO:0000313" key="7">
    <source>
        <dbReference type="EMBL" id="CAA9314079.1"/>
    </source>
</evidence>
<proteinExistence type="predicted"/>
<sequence>MHPTAVIDATAAVAPGASIGACAVVRAGTTVGEGARIGAHVVIGRGCRIGAGAVIAPHATLYDGVELGEDAIVGSGSRIGPDGFGFVWDGAGHRKIPQVGVVVIGARTVLGSNVTVDRGSIGNTVIGADCRIADLVHVGHNARLADGVSVDALTGISGSTIVGRGASIGWQGATAGHLTIGEGARVLSWGGVTQDIPAGEVVSGTPARPVRDTRRAERLTRALPRLMKRLEALERAVRGRAEPTS</sequence>
<evidence type="ECO:0000256" key="6">
    <source>
        <dbReference type="ARBA" id="ARBA00023315"/>
    </source>
</evidence>
<gene>
    <name evidence="7" type="ORF">AVDCRST_MAG89-1308</name>
</gene>
<dbReference type="PROSITE" id="PS00101">
    <property type="entry name" value="HEXAPEP_TRANSFERASES"/>
    <property type="match status" value="1"/>
</dbReference>
<keyword evidence="1" id="KW-0444">Lipid biosynthesis</keyword>
<dbReference type="GO" id="GO:0009245">
    <property type="term" value="P:lipid A biosynthetic process"/>
    <property type="evidence" value="ECO:0007669"/>
    <property type="project" value="UniProtKB-KW"/>
</dbReference>
<dbReference type="PANTHER" id="PTHR43378:SF2">
    <property type="entry name" value="UDP-3-O-ACYLGLUCOSAMINE N-ACYLTRANSFERASE 1, MITOCHONDRIAL-RELATED"/>
    <property type="match status" value="1"/>
</dbReference>
<dbReference type="InterPro" id="IPR011004">
    <property type="entry name" value="Trimer_LpxA-like_sf"/>
</dbReference>
<dbReference type="InterPro" id="IPR018357">
    <property type="entry name" value="Hexapep_transf_CS"/>
</dbReference>
<dbReference type="PANTHER" id="PTHR43378">
    <property type="entry name" value="UDP-3-O-ACYLGLUCOSAMINE N-ACYLTRANSFERASE"/>
    <property type="match status" value="1"/>
</dbReference>
<dbReference type="Pfam" id="PF00132">
    <property type="entry name" value="Hexapep"/>
    <property type="match status" value="1"/>
</dbReference>
<evidence type="ECO:0000256" key="1">
    <source>
        <dbReference type="ARBA" id="ARBA00022516"/>
    </source>
</evidence>
<dbReference type="NCBIfam" id="NF002060">
    <property type="entry name" value="PRK00892.1"/>
    <property type="match status" value="1"/>
</dbReference>
<protein>
    <submittedName>
        <fullName evidence="7">UDP-3-O-[3-hydroxymyristoyl] glucosamine N-acyltransferase</fullName>
        <ecNumber evidence="7">2.3.1.191</ecNumber>
    </submittedName>
</protein>
<dbReference type="GO" id="GO:0016410">
    <property type="term" value="F:N-acyltransferase activity"/>
    <property type="evidence" value="ECO:0007669"/>
    <property type="project" value="InterPro"/>
</dbReference>
<reference evidence="7" key="1">
    <citation type="submission" date="2020-02" db="EMBL/GenBank/DDBJ databases">
        <authorList>
            <person name="Meier V. D."/>
        </authorList>
    </citation>
    <scope>NUCLEOTIDE SEQUENCE</scope>
    <source>
        <strain evidence="7">AVDCRST_MAG89</strain>
    </source>
</reference>
<dbReference type="GO" id="GO:0016020">
    <property type="term" value="C:membrane"/>
    <property type="evidence" value="ECO:0007669"/>
    <property type="project" value="GOC"/>
</dbReference>
<dbReference type="Gene3D" id="2.160.10.10">
    <property type="entry name" value="Hexapeptide repeat proteins"/>
    <property type="match status" value="1"/>
</dbReference>
<dbReference type="Pfam" id="PF14602">
    <property type="entry name" value="Hexapep_2"/>
    <property type="match status" value="1"/>
</dbReference>
<dbReference type="GO" id="GO:0103118">
    <property type="term" value="F:UDP-3-O-[(3R)-3-hydroxyacyl]-glucosamine N-acyltransferase activity"/>
    <property type="evidence" value="ECO:0007669"/>
    <property type="project" value="UniProtKB-EC"/>
</dbReference>
<organism evidence="7">
    <name type="scientific">uncultured Gemmatimonadota bacterium</name>
    <dbReference type="NCBI Taxonomy" id="203437"/>
    <lineage>
        <taxon>Bacteria</taxon>
        <taxon>Pseudomonadati</taxon>
        <taxon>Gemmatimonadota</taxon>
        <taxon>environmental samples</taxon>
    </lineage>
</organism>
<evidence type="ECO:0000256" key="5">
    <source>
        <dbReference type="ARBA" id="ARBA00023098"/>
    </source>
</evidence>
<dbReference type="InterPro" id="IPR001451">
    <property type="entry name" value="Hexapep"/>
</dbReference>
<keyword evidence="6 7" id="KW-0012">Acyltransferase</keyword>
<accession>A0A6J4KTU0</accession>
<dbReference type="EMBL" id="CADCTV010000288">
    <property type="protein sequence ID" value="CAA9314079.1"/>
    <property type="molecule type" value="Genomic_DNA"/>
</dbReference>
<keyword evidence="4" id="KW-0677">Repeat</keyword>
<evidence type="ECO:0000256" key="2">
    <source>
        <dbReference type="ARBA" id="ARBA00022556"/>
    </source>
</evidence>
<dbReference type="AlphaFoldDB" id="A0A6J4KTU0"/>
<dbReference type="SUPFAM" id="SSF51161">
    <property type="entry name" value="Trimeric LpxA-like enzymes"/>
    <property type="match status" value="1"/>
</dbReference>
<dbReference type="CDD" id="cd03352">
    <property type="entry name" value="LbH_LpxD"/>
    <property type="match status" value="1"/>
</dbReference>
<evidence type="ECO:0000256" key="4">
    <source>
        <dbReference type="ARBA" id="ARBA00022737"/>
    </source>
</evidence>
<name>A0A6J4KTU0_9BACT</name>
<evidence type="ECO:0000256" key="3">
    <source>
        <dbReference type="ARBA" id="ARBA00022679"/>
    </source>
</evidence>
<dbReference type="EC" id="2.3.1.191" evidence="7"/>
<keyword evidence="3 7" id="KW-0808">Transferase</keyword>
<keyword evidence="2" id="KW-0441">Lipid A biosynthesis</keyword>
<keyword evidence="5" id="KW-0443">Lipid metabolism</keyword>
<dbReference type="InterPro" id="IPR007691">
    <property type="entry name" value="LpxD"/>
</dbReference>